<dbReference type="GO" id="GO:0005506">
    <property type="term" value="F:iron ion binding"/>
    <property type="evidence" value="ECO:0007669"/>
    <property type="project" value="InterPro"/>
</dbReference>
<evidence type="ECO:0008006" key="11">
    <source>
        <dbReference type="Google" id="ProtNLM"/>
    </source>
</evidence>
<evidence type="ECO:0000256" key="7">
    <source>
        <dbReference type="RuleBase" id="RU000461"/>
    </source>
</evidence>
<evidence type="ECO:0000256" key="1">
    <source>
        <dbReference type="ARBA" id="ARBA00001971"/>
    </source>
</evidence>
<dbReference type="InterPro" id="IPR001128">
    <property type="entry name" value="Cyt_P450"/>
</dbReference>
<dbReference type="GO" id="GO:0020037">
    <property type="term" value="F:heme binding"/>
    <property type="evidence" value="ECO:0007669"/>
    <property type="project" value="InterPro"/>
</dbReference>
<evidence type="ECO:0000256" key="6">
    <source>
        <dbReference type="PIRSR" id="PIRSR602401-1"/>
    </source>
</evidence>
<keyword evidence="8" id="KW-0812">Transmembrane</keyword>
<feature type="binding site" description="axial binding residue" evidence="6">
    <location>
        <position position="452"/>
    </location>
    <ligand>
        <name>heme</name>
        <dbReference type="ChEBI" id="CHEBI:30413"/>
    </ligand>
    <ligandPart>
        <name>Fe</name>
        <dbReference type="ChEBI" id="CHEBI:18248"/>
    </ligandPart>
</feature>
<evidence type="ECO:0000256" key="8">
    <source>
        <dbReference type="SAM" id="Phobius"/>
    </source>
</evidence>
<evidence type="ECO:0000256" key="2">
    <source>
        <dbReference type="ARBA" id="ARBA00010617"/>
    </source>
</evidence>
<accession>A0A8H4LXN8</accession>
<reference evidence="9 10" key="1">
    <citation type="journal article" date="2020" name="Genome Biol. Evol.">
        <title>A new high-quality draft genome assembly of the Chinese cordyceps Ophiocordyceps sinensis.</title>
        <authorList>
            <person name="Shu R."/>
            <person name="Zhang J."/>
            <person name="Meng Q."/>
            <person name="Zhang H."/>
            <person name="Zhou G."/>
            <person name="Li M."/>
            <person name="Wu P."/>
            <person name="Zhao Y."/>
            <person name="Chen C."/>
            <person name="Qin Q."/>
        </authorList>
    </citation>
    <scope>NUCLEOTIDE SEQUENCE [LARGE SCALE GENOMIC DNA]</scope>
    <source>
        <strain evidence="9 10">IOZ07</strain>
    </source>
</reference>
<comment type="caution">
    <text evidence="9">The sequence shown here is derived from an EMBL/GenBank/DDBJ whole genome shotgun (WGS) entry which is preliminary data.</text>
</comment>
<keyword evidence="7" id="KW-0503">Monooxygenase</keyword>
<keyword evidence="10" id="KW-1185">Reference proteome</keyword>
<keyword evidence="4 6" id="KW-0479">Metal-binding</keyword>
<evidence type="ECO:0000256" key="4">
    <source>
        <dbReference type="ARBA" id="ARBA00022723"/>
    </source>
</evidence>
<evidence type="ECO:0000256" key="3">
    <source>
        <dbReference type="ARBA" id="ARBA00022617"/>
    </source>
</evidence>
<dbReference type="InterPro" id="IPR050121">
    <property type="entry name" value="Cytochrome_P450_monoxygenase"/>
</dbReference>
<dbReference type="InterPro" id="IPR002401">
    <property type="entry name" value="Cyt_P450_E_grp-I"/>
</dbReference>
<dbReference type="Gene3D" id="1.10.630.10">
    <property type="entry name" value="Cytochrome P450"/>
    <property type="match status" value="1"/>
</dbReference>
<keyword evidence="5 6" id="KW-0408">Iron</keyword>
<dbReference type="InterPro" id="IPR017972">
    <property type="entry name" value="Cyt_P450_CS"/>
</dbReference>
<dbReference type="GO" id="GO:0016705">
    <property type="term" value="F:oxidoreductase activity, acting on paired donors, with incorporation or reduction of molecular oxygen"/>
    <property type="evidence" value="ECO:0007669"/>
    <property type="project" value="InterPro"/>
</dbReference>
<comment type="cofactor">
    <cofactor evidence="1 6">
        <name>heme</name>
        <dbReference type="ChEBI" id="CHEBI:30413"/>
    </cofactor>
</comment>
<keyword evidence="8" id="KW-0472">Membrane</keyword>
<dbReference type="PROSITE" id="PS00086">
    <property type="entry name" value="CYTOCHROME_P450"/>
    <property type="match status" value="1"/>
</dbReference>
<name>A0A8H4LXN8_9HYPO</name>
<dbReference type="OrthoDB" id="1470350at2759"/>
<dbReference type="SUPFAM" id="SSF48264">
    <property type="entry name" value="Cytochrome P450"/>
    <property type="match status" value="1"/>
</dbReference>
<protein>
    <recommendedName>
        <fullName evidence="11">Cytochrome P450</fullName>
    </recommendedName>
</protein>
<dbReference type="AlphaFoldDB" id="A0A8H4LXN8"/>
<keyword evidence="3 6" id="KW-0349">Heme</keyword>
<dbReference type="Pfam" id="PF00067">
    <property type="entry name" value="p450"/>
    <property type="match status" value="1"/>
</dbReference>
<keyword evidence="8" id="KW-1133">Transmembrane helix</keyword>
<feature type="transmembrane region" description="Helical" evidence="8">
    <location>
        <begin position="6"/>
        <end position="24"/>
    </location>
</feature>
<keyword evidence="7" id="KW-0560">Oxidoreductase</keyword>
<comment type="similarity">
    <text evidence="2 7">Belongs to the cytochrome P450 family.</text>
</comment>
<sequence>MLSVTVNAGLWAVVLLGLVSYVFLRPLQSARRVPNAHWSSGLSPLWILWTRYRNRELAVLEDKHRQLGPIVRLGPADLSISCYENGARTIYNGGFEKPEYYSFFSYYAHKNAFCSLTRQDHSLRRKRITAAYTKSAVFTSEPLSSLTQTVLLARLLPILEHQASSNEPTDVLALSYALSLDLLTGFQFGLSSASDFLQTPASLGPWIRHYEQRYCKAAFWPQELPTLTRCLKAVGVDMLPASQRRSTRFLEDWLLDMCERAERAAERGLTQDTPVVYRLVKRGVEADMPGASEDTRKREIASELFDQMSGGREVLGLVLAYTIFYISQNPSAQARLRAELASLEPGMRHSDTAARLPSPSSLEELPYLSAVLKESFRMRPTSTPLPRVTPRDRPVSLAGVDGIPPGTRVNVFQWLIHRNPDNYSRADEWRPERWLTGPSPLLWPFGGGSRMCVGIAVTQYLMRYILAMLYSNFSSSVVSKRTGAHEPGSSEDEIMVQFQRVSESS</sequence>
<dbReference type="PANTHER" id="PTHR24305:SF166">
    <property type="entry name" value="CYTOCHROME P450 12A4, MITOCHONDRIAL-RELATED"/>
    <property type="match status" value="1"/>
</dbReference>
<proteinExistence type="inferred from homology"/>
<gene>
    <name evidence="9" type="ORF">G6O67_005633</name>
</gene>
<dbReference type="PANTHER" id="PTHR24305">
    <property type="entry name" value="CYTOCHROME P450"/>
    <property type="match status" value="1"/>
</dbReference>
<evidence type="ECO:0000313" key="9">
    <source>
        <dbReference type="EMBL" id="KAF4506952.1"/>
    </source>
</evidence>
<dbReference type="GO" id="GO:0004497">
    <property type="term" value="F:monooxygenase activity"/>
    <property type="evidence" value="ECO:0007669"/>
    <property type="project" value="UniProtKB-KW"/>
</dbReference>
<dbReference type="InterPro" id="IPR036396">
    <property type="entry name" value="Cyt_P450_sf"/>
</dbReference>
<dbReference type="EMBL" id="JAAVMX010000006">
    <property type="protein sequence ID" value="KAF4506952.1"/>
    <property type="molecule type" value="Genomic_DNA"/>
</dbReference>
<dbReference type="Proteomes" id="UP000557566">
    <property type="component" value="Unassembled WGS sequence"/>
</dbReference>
<dbReference type="PRINTS" id="PR00463">
    <property type="entry name" value="EP450I"/>
</dbReference>
<organism evidence="9 10">
    <name type="scientific">Ophiocordyceps sinensis</name>
    <dbReference type="NCBI Taxonomy" id="72228"/>
    <lineage>
        <taxon>Eukaryota</taxon>
        <taxon>Fungi</taxon>
        <taxon>Dikarya</taxon>
        <taxon>Ascomycota</taxon>
        <taxon>Pezizomycotina</taxon>
        <taxon>Sordariomycetes</taxon>
        <taxon>Hypocreomycetidae</taxon>
        <taxon>Hypocreales</taxon>
        <taxon>Ophiocordycipitaceae</taxon>
        <taxon>Ophiocordyceps</taxon>
    </lineage>
</organism>
<evidence type="ECO:0000256" key="5">
    <source>
        <dbReference type="ARBA" id="ARBA00023004"/>
    </source>
</evidence>
<evidence type="ECO:0000313" key="10">
    <source>
        <dbReference type="Proteomes" id="UP000557566"/>
    </source>
</evidence>